<organism evidence="1 2">
    <name type="scientific">Streptomyces tsukubensis (strain DSM 42081 / NBRC 108919 / NRRL 18488 / 9993)</name>
    <dbReference type="NCBI Taxonomy" id="1114943"/>
    <lineage>
        <taxon>Bacteria</taxon>
        <taxon>Bacillati</taxon>
        <taxon>Actinomycetota</taxon>
        <taxon>Actinomycetes</taxon>
        <taxon>Kitasatosporales</taxon>
        <taxon>Streptomycetaceae</taxon>
        <taxon>Streptomyces</taxon>
    </lineage>
</organism>
<accession>I2MTG6</accession>
<reference evidence="1 2" key="1">
    <citation type="journal article" date="2012" name="J. Bacteriol.">
        <title>Draft genome of Streptomyces tsukubaensis NRRL 18488, the producer of the clinically important immunosuppressant tacrolimus (FK506).</title>
        <authorList>
            <person name="Barreiro C."/>
            <person name="Prieto C."/>
            <person name="Sola-Landa A."/>
            <person name="Solera E."/>
            <person name="Martinez-Castro M."/>
            <person name="Perez-Redondo R."/>
            <person name="Garcia-Estrada C."/>
            <person name="Aparicio J.F."/>
            <person name="Fernandez-Martinez L.T."/>
            <person name="Santos-Aberturas J."/>
            <person name="Salehi-Najafabadi Z."/>
            <person name="Rodriguez-Garcia A."/>
            <person name="Tauch A."/>
            <person name="Martin J.F."/>
        </authorList>
    </citation>
    <scope>NUCLEOTIDE SEQUENCE [LARGE SCALE GENOMIC DNA]</scope>
    <source>
        <strain evidence="2">DSM 42081 / NBRC 108919 / NRRL 18488 / 9993</strain>
    </source>
</reference>
<keyword evidence="2" id="KW-1185">Reference proteome</keyword>
<evidence type="ECO:0000313" key="2">
    <source>
        <dbReference type="Proteomes" id="UP000005940"/>
    </source>
</evidence>
<name>I2MTG6_STRT9</name>
<protein>
    <submittedName>
        <fullName evidence="1">SMI1/KNR4 family protein</fullName>
    </submittedName>
</protein>
<proteinExistence type="predicted"/>
<dbReference type="RefSeq" id="WP_006350984.1">
    <property type="nucleotide sequence ID" value="NZ_CP029159.1"/>
</dbReference>
<dbReference type="Gene3D" id="3.40.1580.10">
    <property type="entry name" value="SMI1/KNR4-like"/>
    <property type="match status" value="1"/>
</dbReference>
<dbReference type="EMBL" id="CP029159">
    <property type="protein sequence ID" value="QKM71191.1"/>
    <property type="molecule type" value="Genomic_DNA"/>
</dbReference>
<evidence type="ECO:0000313" key="1">
    <source>
        <dbReference type="EMBL" id="QKM71191.1"/>
    </source>
</evidence>
<dbReference type="InterPro" id="IPR037883">
    <property type="entry name" value="Knr4/Smi1-like_sf"/>
</dbReference>
<dbReference type="AlphaFoldDB" id="I2MTG6"/>
<dbReference type="SUPFAM" id="SSF160631">
    <property type="entry name" value="SMI1/KNR4-like"/>
    <property type="match status" value="1"/>
</dbReference>
<dbReference type="Proteomes" id="UP000005940">
    <property type="component" value="Chromosome"/>
</dbReference>
<sequence length="249" mass="27138">MQPDFALLRELVATVPGITVEPGRGKTEDAIRAAESVVGPLCPAYRWWLAEYGEGSLHRAGVGTVAPLHWIGAIDVLDGWEGGDRLWFHRAGDGGDTYGFELGSGDGPELPVVRRDHFTGEEERFADSFAGFLTVWTALACGLGDGPNPSVARLWRTTPGAVLPDGTVVYGPALLKDRNEAHEMQRRAPHWVLVGDDGRGTGLFMRRHGRDRTTVHRLPADDAANDIGERGEFVTDDLYGWIEAAREPS</sequence>
<gene>
    <name evidence="1" type="ORF">STSU_032845</name>
</gene>